<sequence length="298" mass="33943">MVTNSMSEQTILVSRIPAETIPEIHHVNGETWYNQVQKPVGYFRTPEKFIESMKMMNALFIPLAITANPTETNWQVPADETQGTGKKSPWQLSKQRTRNKGVPAVCLRRSFTDLVNISVCSEKWKQLLEINHTRHTHQVDGKHLVLQSLLRPFSMEESETVEQGHSNGHQKLTPQVRWSSEVLLKVTPSNHLQLEQEGGCKLAVFCLFSSVRSHSILFKCTQFLQNGSSFWRLEPNIVVVYLGMESWRSTNDFQHPLGRVGVCWTWLGAVLFKVVNQSLGMWTKVPKVNGLTTSSKEE</sequence>
<evidence type="ECO:0000313" key="2">
    <source>
        <dbReference type="Proteomes" id="UP000769157"/>
    </source>
</evidence>
<dbReference type="AlphaFoldDB" id="A0A9P8T205"/>
<reference evidence="1" key="2">
    <citation type="submission" date="2021-01" db="EMBL/GenBank/DDBJ databases">
        <authorList>
            <person name="Schikora-Tamarit M.A."/>
        </authorList>
    </citation>
    <scope>NUCLEOTIDE SEQUENCE</scope>
    <source>
        <strain evidence="1">CBS6075</strain>
    </source>
</reference>
<proteinExistence type="predicted"/>
<dbReference type="RefSeq" id="XP_046059554.1">
    <property type="nucleotide sequence ID" value="XM_046206928.1"/>
</dbReference>
<name>A0A9P8T205_9ASCO</name>
<gene>
    <name evidence="1" type="ORF">OGAPHI_005717</name>
</gene>
<dbReference type="Proteomes" id="UP000769157">
    <property type="component" value="Unassembled WGS sequence"/>
</dbReference>
<comment type="caution">
    <text evidence="1">The sequence shown here is derived from an EMBL/GenBank/DDBJ whole genome shotgun (WGS) entry which is preliminary data.</text>
</comment>
<keyword evidence="2" id="KW-1185">Reference proteome</keyword>
<dbReference type="EMBL" id="JAEUBE010000378">
    <property type="protein sequence ID" value="KAH3662465.1"/>
    <property type="molecule type" value="Genomic_DNA"/>
</dbReference>
<evidence type="ECO:0000313" key="1">
    <source>
        <dbReference type="EMBL" id="KAH3662465.1"/>
    </source>
</evidence>
<accession>A0A9P8T205</accession>
<protein>
    <submittedName>
        <fullName evidence="1">Uncharacterized protein</fullName>
    </submittedName>
</protein>
<reference evidence="1" key="1">
    <citation type="journal article" date="2021" name="Open Biol.">
        <title>Shared evolutionary footprints suggest mitochondrial oxidative damage underlies multiple complex I losses in fungi.</title>
        <authorList>
            <person name="Schikora-Tamarit M.A."/>
            <person name="Marcet-Houben M."/>
            <person name="Nosek J."/>
            <person name="Gabaldon T."/>
        </authorList>
    </citation>
    <scope>NUCLEOTIDE SEQUENCE</scope>
    <source>
        <strain evidence="1">CBS6075</strain>
    </source>
</reference>
<organism evidence="1 2">
    <name type="scientific">Ogataea philodendri</name>
    <dbReference type="NCBI Taxonomy" id="1378263"/>
    <lineage>
        <taxon>Eukaryota</taxon>
        <taxon>Fungi</taxon>
        <taxon>Dikarya</taxon>
        <taxon>Ascomycota</taxon>
        <taxon>Saccharomycotina</taxon>
        <taxon>Pichiomycetes</taxon>
        <taxon>Pichiales</taxon>
        <taxon>Pichiaceae</taxon>
        <taxon>Ogataea</taxon>
    </lineage>
</organism>
<dbReference type="GeneID" id="70237681"/>